<organism evidence="1 2">
    <name type="scientific">Clostridium scatologenes</name>
    <dbReference type="NCBI Taxonomy" id="1548"/>
    <lineage>
        <taxon>Bacteria</taxon>
        <taxon>Bacillati</taxon>
        <taxon>Bacillota</taxon>
        <taxon>Clostridia</taxon>
        <taxon>Eubacteriales</taxon>
        <taxon>Clostridiaceae</taxon>
        <taxon>Clostridium</taxon>
    </lineage>
</organism>
<sequence>MNNEGKIYIDRQLLEKVRNGLSTIKMTTKDKIIKKEAERLFNLLEEELSINSLSLEERILKKMKETKTTDPDMNANLYILHRKLVNRQITEKQALEMFEVYVKIEPYETKMF</sequence>
<dbReference type="EMBL" id="CP009933">
    <property type="protein sequence ID" value="AKA70288.1"/>
    <property type="molecule type" value="Genomic_DNA"/>
</dbReference>
<protein>
    <submittedName>
        <fullName evidence="1">Uncharacterized protein</fullName>
    </submittedName>
</protein>
<dbReference type="HOGENOM" id="CLU_171665_0_0_9"/>
<keyword evidence="2" id="KW-1185">Reference proteome</keyword>
<dbReference type="AlphaFoldDB" id="A0A0E3MA44"/>
<proteinExistence type="predicted"/>
<evidence type="ECO:0000313" key="2">
    <source>
        <dbReference type="Proteomes" id="UP000033115"/>
    </source>
</evidence>
<evidence type="ECO:0000313" key="1">
    <source>
        <dbReference type="EMBL" id="AKA70288.1"/>
    </source>
</evidence>
<dbReference type="KEGG" id="csq:CSCA_3163"/>
<dbReference type="RefSeq" id="WP_029162679.1">
    <property type="nucleotide sequence ID" value="NZ_CP009933.1"/>
</dbReference>
<dbReference type="Proteomes" id="UP000033115">
    <property type="component" value="Chromosome"/>
</dbReference>
<reference evidence="1 2" key="1">
    <citation type="journal article" date="2015" name="J. Biotechnol.">
        <title>Complete genome sequence of a malodorant-producing acetogen, Clostridium scatologenes ATCC 25775(T).</title>
        <authorList>
            <person name="Zhu Z."/>
            <person name="Guo T."/>
            <person name="Zheng H."/>
            <person name="Song T."/>
            <person name="Ouyang P."/>
            <person name="Xie J."/>
        </authorList>
    </citation>
    <scope>NUCLEOTIDE SEQUENCE [LARGE SCALE GENOMIC DNA]</scope>
    <source>
        <strain evidence="1 2">ATCC 25775</strain>
    </source>
</reference>
<gene>
    <name evidence="1" type="ORF">CSCA_3163</name>
</gene>
<accession>A0A0E3MA44</accession>
<dbReference type="STRING" id="1548.CSCA_3163"/>
<name>A0A0E3MA44_CLOSL</name>